<reference evidence="11" key="1">
    <citation type="submission" date="2013-05" db="EMBL/GenBank/DDBJ databases">
        <title>Genome assembly of Cystobacter fuscus DSM 2262.</title>
        <authorList>
            <person name="Sharma G."/>
            <person name="Khatri I."/>
            <person name="Kaur C."/>
            <person name="Mayilraj S."/>
            <person name="Subramanian S."/>
        </authorList>
    </citation>
    <scope>NUCLEOTIDE SEQUENCE [LARGE SCALE GENOMIC DNA]</scope>
    <source>
        <strain evidence="11">DSM 2262</strain>
    </source>
</reference>
<proteinExistence type="inferred from homology"/>
<evidence type="ECO:0000256" key="3">
    <source>
        <dbReference type="ARBA" id="ARBA00022722"/>
    </source>
</evidence>
<evidence type="ECO:0000256" key="5">
    <source>
        <dbReference type="ARBA" id="ARBA00022759"/>
    </source>
</evidence>
<feature type="binding site" evidence="8">
    <location>
        <position position="208"/>
    </location>
    <ligand>
        <name>Zn(2+)</name>
        <dbReference type="ChEBI" id="CHEBI:29105"/>
        <label>2</label>
        <note>catalytic</note>
    </ligand>
</feature>
<evidence type="ECO:0000313" key="12">
    <source>
        <dbReference type="Proteomes" id="UP000011682"/>
    </source>
</evidence>
<sequence>MSNRELIVLGTASQVPTRHRNHNAYFLRWEDEGILFDPGEGTQRQMLHAGLSASQVTRICITHFHGDHALGLPGIIQRLSLDTVPHCVEVYYPASGQAYFERLRHATIFADKATIAPRPITKDGPLVETKGFTLSAARLEHSVDTFGFRLEEHARVQLIASRLQEHGLSGPIVGELQRKGVVEVGGRTVRLEDVGEKREGQAFAFIMDTRPCANAARLAEGVDLLVCESTYLESEHQEAHDHFHMTAKQAAELARDAKVRRLALAHFSQRYEDTHAFVREARTVVEDVVAVRDLDHVEVPKRVRVS</sequence>
<evidence type="ECO:0000256" key="6">
    <source>
        <dbReference type="ARBA" id="ARBA00022801"/>
    </source>
</evidence>
<comment type="function">
    <text evidence="8">Zinc phosphodiesterase, which displays some tRNA 3'-processing endonuclease activity. Probably involved in tRNA maturation, by removing a 3'-trailer from precursor tRNA.</text>
</comment>
<feature type="binding site" evidence="8">
    <location>
        <position position="67"/>
    </location>
    <ligand>
        <name>Zn(2+)</name>
        <dbReference type="ChEBI" id="CHEBI:29105"/>
        <label>2</label>
        <note>catalytic</note>
    </ligand>
</feature>
<dbReference type="InterPro" id="IPR013471">
    <property type="entry name" value="RNase_Z/BN"/>
</dbReference>
<comment type="subunit">
    <text evidence="1 8">Homodimer.</text>
</comment>
<evidence type="ECO:0000313" key="11">
    <source>
        <dbReference type="EMBL" id="EPX60426.1"/>
    </source>
</evidence>
<organism evidence="11 12">
    <name type="scientific">Cystobacter fuscus (strain ATCC 25194 / DSM 2262 / NBRC 100088 / M29)</name>
    <dbReference type="NCBI Taxonomy" id="1242864"/>
    <lineage>
        <taxon>Bacteria</taxon>
        <taxon>Pseudomonadati</taxon>
        <taxon>Myxococcota</taxon>
        <taxon>Myxococcia</taxon>
        <taxon>Myxococcales</taxon>
        <taxon>Cystobacterineae</taxon>
        <taxon>Archangiaceae</taxon>
        <taxon>Cystobacter</taxon>
    </lineage>
</organism>
<evidence type="ECO:0000256" key="2">
    <source>
        <dbReference type="ARBA" id="ARBA00022694"/>
    </source>
</evidence>
<dbReference type="OrthoDB" id="9800940at2"/>
<keyword evidence="4 8" id="KW-0479">Metal-binding</keyword>
<dbReference type="InterPro" id="IPR001279">
    <property type="entry name" value="Metallo-B-lactamas"/>
</dbReference>
<dbReference type="InterPro" id="IPR036866">
    <property type="entry name" value="RibonucZ/Hydroxyglut_hydro"/>
</dbReference>
<dbReference type="NCBIfam" id="NF000805">
    <property type="entry name" value="PRK00055.2-3"/>
    <property type="match status" value="1"/>
</dbReference>
<dbReference type="EC" id="3.1.26.11" evidence="8"/>
<comment type="caution">
    <text evidence="11">The sequence shown here is derived from an EMBL/GenBank/DDBJ whole genome shotgun (WGS) entry which is preliminary data.</text>
</comment>
<gene>
    <name evidence="8" type="primary">rnz</name>
    <name evidence="11" type="ORF">D187_001913</name>
</gene>
<dbReference type="NCBIfam" id="TIGR02651">
    <property type="entry name" value="RNase_Z"/>
    <property type="match status" value="1"/>
</dbReference>
<dbReference type="Pfam" id="PF12706">
    <property type="entry name" value="Lactamase_B_2"/>
    <property type="match status" value="1"/>
</dbReference>
<protein>
    <recommendedName>
        <fullName evidence="8">Ribonuclease Z</fullName>
        <shortName evidence="8">RNase Z</shortName>
        <ecNumber evidence="8">3.1.26.11</ecNumber>
    </recommendedName>
    <alternativeName>
        <fullName evidence="8">tRNA 3 endonuclease</fullName>
    </alternativeName>
    <alternativeName>
        <fullName evidence="8">tRNase Z</fullName>
    </alternativeName>
</protein>
<keyword evidence="12" id="KW-1185">Reference proteome</keyword>
<dbReference type="GO" id="GO:0042781">
    <property type="term" value="F:3'-tRNA processing endoribonuclease activity"/>
    <property type="evidence" value="ECO:0007669"/>
    <property type="project" value="UniProtKB-UniRule"/>
</dbReference>
<comment type="catalytic activity">
    <reaction evidence="8">
        <text>Endonucleolytic cleavage of RNA, removing extra 3' nucleotides from tRNA precursor, generating 3' termini of tRNAs. A 3'-hydroxy group is left at the tRNA terminus and a 5'-phosphoryl group is left at the trailer molecule.</text>
        <dbReference type="EC" id="3.1.26.11"/>
    </reaction>
</comment>
<dbReference type="SUPFAM" id="SSF56281">
    <property type="entry name" value="Metallo-hydrolase/oxidoreductase"/>
    <property type="match status" value="1"/>
</dbReference>
<feature type="active site" description="Proton acceptor" evidence="8">
    <location>
        <position position="67"/>
    </location>
</feature>
<evidence type="ECO:0000256" key="1">
    <source>
        <dbReference type="ARBA" id="ARBA00011738"/>
    </source>
</evidence>
<feature type="binding site" evidence="8">
    <location>
        <position position="63"/>
    </location>
    <ligand>
        <name>Zn(2+)</name>
        <dbReference type="ChEBI" id="CHEBI:29105"/>
        <label>1</label>
        <note>catalytic</note>
    </ligand>
</feature>
<dbReference type="RefSeq" id="WP_002628055.1">
    <property type="nucleotide sequence ID" value="NZ_ANAH02000013.1"/>
</dbReference>
<evidence type="ECO:0000259" key="9">
    <source>
        <dbReference type="Pfam" id="PF00753"/>
    </source>
</evidence>
<dbReference type="AlphaFoldDB" id="S9PBC3"/>
<keyword evidence="7 8" id="KW-0862">Zinc</keyword>
<dbReference type="GO" id="GO:0008270">
    <property type="term" value="F:zinc ion binding"/>
    <property type="evidence" value="ECO:0007669"/>
    <property type="project" value="UniProtKB-UniRule"/>
</dbReference>
<evidence type="ECO:0000256" key="8">
    <source>
        <dbReference type="HAMAP-Rule" id="MF_01818"/>
    </source>
</evidence>
<feature type="binding site" evidence="8">
    <location>
        <position position="141"/>
    </location>
    <ligand>
        <name>Zn(2+)</name>
        <dbReference type="ChEBI" id="CHEBI:29105"/>
        <label>1</label>
        <note>catalytic</note>
    </ligand>
</feature>
<evidence type="ECO:0000256" key="4">
    <source>
        <dbReference type="ARBA" id="ARBA00022723"/>
    </source>
</evidence>
<comment type="similarity">
    <text evidence="8">Belongs to the RNase Z family.</text>
</comment>
<dbReference type="CDD" id="cd07717">
    <property type="entry name" value="RNaseZ_ZiPD-like_MBL-fold"/>
    <property type="match status" value="1"/>
</dbReference>
<accession>S9PBC3</accession>
<feature type="binding site" evidence="8">
    <location>
        <position position="208"/>
    </location>
    <ligand>
        <name>Zn(2+)</name>
        <dbReference type="ChEBI" id="CHEBI:29105"/>
        <label>1</label>
        <note>catalytic</note>
    </ligand>
</feature>
<feature type="binding site" evidence="8">
    <location>
        <position position="65"/>
    </location>
    <ligand>
        <name>Zn(2+)</name>
        <dbReference type="ChEBI" id="CHEBI:29105"/>
        <label>1</label>
        <note>catalytic</note>
    </ligand>
</feature>
<keyword evidence="5 8" id="KW-0255">Endonuclease</keyword>
<dbReference type="NCBIfam" id="NF000801">
    <property type="entry name" value="PRK00055.1-3"/>
    <property type="match status" value="1"/>
</dbReference>
<name>S9PBC3_CYSF2</name>
<dbReference type="PANTHER" id="PTHR46018">
    <property type="entry name" value="ZINC PHOSPHODIESTERASE ELAC PROTEIN 1"/>
    <property type="match status" value="1"/>
</dbReference>
<evidence type="ECO:0000259" key="10">
    <source>
        <dbReference type="Pfam" id="PF12706"/>
    </source>
</evidence>
<keyword evidence="3 8" id="KW-0540">Nuclease</keyword>
<evidence type="ECO:0000256" key="7">
    <source>
        <dbReference type="ARBA" id="ARBA00022833"/>
    </source>
</evidence>
<feature type="binding site" evidence="8">
    <location>
        <position position="266"/>
    </location>
    <ligand>
        <name>Zn(2+)</name>
        <dbReference type="ChEBI" id="CHEBI:29105"/>
        <label>2</label>
        <note>catalytic</note>
    </ligand>
</feature>
<feature type="binding site" evidence="8">
    <location>
        <position position="68"/>
    </location>
    <ligand>
        <name>Zn(2+)</name>
        <dbReference type="ChEBI" id="CHEBI:29105"/>
        <label>2</label>
        <note>catalytic</note>
    </ligand>
</feature>
<dbReference type="eggNOG" id="COG1234">
    <property type="taxonomic scope" value="Bacteria"/>
</dbReference>
<keyword evidence="6 8" id="KW-0378">Hydrolase</keyword>
<dbReference type="EMBL" id="ANAH02000013">
    <property type="protein sequence ID" value="EPX60426.1"/>
    <property type="molecule type" value="Genomic_DNA"/>
</dbReference>
<dbReference type="PANTHER" id="PTHR46018:SF2">
    <property type="entry name" value="ZINC PHOSPHODIESTERASE ELAC PROTEIN 1"/>
    <property type="match status" value="1"/>
</dbReference>
<dbReference type="HAMAP" id="MF_01818">
    <property type="entry name" value="RNase_Z_BN"/>
    <property type="match status" value="1"/>
</dbReference>
<dbReference type="Gene3D" id="3.60.15.10">
    <property type="entry name" value="Ribonuclease Z/Hydroxyacylglutathione hydrolase-like"/>
    <property type="match status" value="1"/>
</dbReference>
<keyword evidence="2 8" id="KW-0819">tRNA processing</keyword>
<feature type="domain" description="Metallo-beta-lactamase" evidence="9">
    <location>
        <begin position="20"/>
        <end position="126"/>
    </location>
</feature>
<feature type="domain" description="Metallo-beta-lactamase" evidence="10">
    <location>
        <begin position="198"/>
        <end position="267"/>
    </location>
</feature>
<dbReference type="Pfam" id="PF00753">
    <property type="entry name" value="Lactamase_B"/>
    <property type="match status" value="1"/>
</dbReference>
<comment type="cofactor">
    <cofactor evidence="8">
        <name>Zn(2+)</name>
        <dbReference type="ChEBI" id="CHEBI:29105"/>
    </cofactor>
    <text evidence="8">Binds 2 Zn(2+) ions.</text>
</comment>
<dbReference type="Proteomes" id="UP000011682">
    <property type="component" value="Unassembled WGS sequence"/>
</dbReference>